<comment type="caution">
    <text evidence="1">The sequence shown here is derived from an EMBL/GenBank/DDBJ whole genome shotgun (WGS) entry which is preliminary data.</text>
</comment>
<proteinExistence type="predicted"/>
<dbReference type="EMBL" id="JAUUCC010000001">
    <property type="protein sequence ID" value="MEE2048900.1"/>
    <property type="molecule type" value="Genomic_DNA"/>
</dbReference>
<dbReference type="Proteomes" id="UP001348641">
    <property type="component" value="Unassembled WGS sequence"/>
</dbReference>
<evidence type="ECO:0000313" key="2">
    <source>
        <dbReference type="Proteomes" id="UP001348641"/>
    </source>
</evidence>
<protein>
    <submittedName>
        <fullName evidence="1">Uncharacterized protein</fullName>
    </submittedName>
</protein>
<sequence>MYKPVVVALRRAPQIPLEEQLEQVMTPFLHDPRHPEEESRCDGWWIGGYWAGHFLSRHRTASELVKPLGFPPHSPLGGYTACDGGPKGLLDLDRLRCTAEEAVWRRWPRRFAELFGTHRYGENRLAAPSDEDVGRFSGTTTDLLAQARGRAVVMEGLVTLEGEWVDPEGGWFESLAAYSRADSYIDSLDDDAWLVCLTVHF</sequence>
<accession>A0ABU7KHX9</accession>
<gene>
    <name evidence="1" type="ORF">Q8A49_00115</name>
</gene>
<reference evidence="1 2" key="1">
    <citation type="submission" date="2023-07" db="EMBL/GenBank/DDBJ databases">
        <authorList>
            <person name="Girao M."/>
            <person name="Carvalho M.F."/>
        </authorList>
    </citation>
    <scope>NUCLEOTIDE SEQUENCE [LARGE SCALE GENOMIC DNA]</scope>
    <source>
        <strain evidence="1 2">66/93</strain>
    </source>
</reference>
<evidence type="ECO:0000313" key="1">
    <source>
        <dbReference type="EMBL" id="MEE2048900.1"/>
    </source>
</evidence>
<name>A0ABU7KHX9_9ACTN</name>
<organism evidence="1 2">
    <name type="scientific">Nocardiopsis tropica</name>
    <dbReference type="NCBI Taxonomy" id="109330"/>
    <lineage>
        <taxon>Bacteria</taxon>
        <taxon>Bacillati</taxon>
        <taxon>Actinomycetota</taxon>
        <taxon>Actinomycetes</taxon>
        <taxon>Streptosporangiales</taxon>
        <taxon>Nocardiopsidaceae</taxon>
        <taxon>Nocardiopsis</taxon>
    </lineage>
</organism>
<dbReference type="RefSeq" id="WP_330156212.1">
    <property type="nucleotide sequence ID" value="NZ_BAAAJA010000006.1"/>
</dbReference>